<dbReference type="GO" id="GO:0005524">
    <property type="term" value="F:ATP binding"/>
    <property type="evidence" value="ECO:0007669"/>
    <property type="project" value="UniProtKB-UniRule"/>
</dbReference>
<dbReference type="GO" id="GO:0005737">
    <property type="term" value="C:cytoplasm"/>
    <property type="evidence" value="ECO:0007669"/>
    <property type="project" value="UniProtKB-SubCell"/>
</dbReference>
<dbReference type="InterPro" id="IPR012094">
    <property type="entry name" value="tRNA_Ile_lys_synt"/>
</dbReference>
<name>A0A501XDD9_9SPHN</name>
<keyword evidence="2 6" id="KW-0819">tRNA processing</keyword>
<evidence type="ECO:0000256" key="2">
    <source>
        <dbReference type="ARBA" id="ARBA00022694"/>
    </source>
</evidence>
<evidence type="ECO:0000256" key="5">
    <source>
        <dbReference type="ARBA" id="ARBA00048539"/>
    </source>
</evidence>
<accession>A0A501XDD9</accession>
<dbReference type="SUPFAM" id="SSF52402">
    <property type="entry name" value="Adenine nucleotide alpha hydrolases-like"/>
    <property type="match status" value="1"/>
</dbReference>
<keyword evidence="4 6" id="KW-0067">ATP-binding</keyword>
<reference evidence="8 9" key="1">
    <citation type="submission" date="2019-06" db="EMBL/GenBank/DDBJ databases">
        <authorList>
            <person name="Lee I."/>
            <person name="Jang G.I."/>
            <person name="Hwang C.Y."/>
        </authorList>
    </citation>
    <scope>NUCLEOTIDE SEQUENCE [LARGE SCALE GENOMIC DNA]</scope>
    <source>
        <strain evidence="8 9">PAMC 28131</strain>
    </source>
</reference>
<organism evidence="8 9">
    <name type="scientific">Sandaracinobacter neustonicus</name>
    <dbReference type="NCBI Taxonomy" id="1715348"/>
    <lineage>
        <taxon>Bacteria</taxon>
        <taxon>Pseudomonadati</taxon>
        <taxon>Pseudomonadota</taxon>
        <taxon>Alphaproteobacteria</taxon>
        <taxon>Sphingomonadales</taxon>
        <taxon>Sphingosinicellaceae</taxon>
        <taxon>Sandaracinobacter</taxon>
    </lineage>
</organism>
<comment type="catalytic activity">
    <reaction evidence="5 6">
        <text>cytidine(34) in tRNA(Ile2) + L-lysine + ATP = lysidine(34) in tRNA(Ile2) + AMP + diphosphate + H(+)</text>
        <dbReference type="Rhea" id="RHEA:43744"/>
        <dbReference type="Rhea" id="RHEA-COMP:10625"/>
        <dbReference type="Rhea" id="RHEA-COMP:10670"/>
        <dbReference type="ChEBI" id="CHEBI:15378"/>
        <dbReference type="ChEBI" id="CHEBI:30616"/>
        <dbReference type="ChEBI" id="CHEBI:32551"/>
        <dbReference type="ChEBI" id="CHEBI:33019"/>
        <dbReference type="ChEBI" id="CHEBI:82748"/>
        <dbReference type="ChEBI" id="CHEBI:83665"/>
        <dbReference type="ChEBI" id="CHEBI:456215"/>
        <dbReference type="EC" id="6.3.4.19"/>
    </reaction>
</comment>
<keyword evidence="3 6" id="KW-0547">Nucleotide-binding</keyword>
<dbReference type="PANTHER" id="PTHR43033:SF1">
    <property type="entry name" value="TRNA(ILE)-LYSIDINE SYNTHASE-RELATED"/>
    <property type="match status" value="1"/>
</dbReference>
<dbReference type="RefSeq" id="WP_140929312.1">
    <property type="nucleotide sequence ID" value="NZ_VFSU01000034.1"/>
</dbReference>
<dbReference type="Pfam" id="PF01171">
    <property type="entry name" value="ATP_bind_3"/>
    <property type="match status" value="1"/>
</dbReference>
<comment type="caution">
    <text evidence="8">The sequence shown here is derived from an EMBL/GenBank/DDBJ whole genome shotgun (WGS) entry which is preliminary data.</text>
</comment>
<sequence>MGPLTADSFAAEVLRLAPESSGANLAIAVSGGPDSLALMALAADSFGPRAHVLSVDHGLRGEAAGECAMVATLAAGLGLPHATLTVSVASGGDLQARARTARYAALAGWCRARQIGVLMTAHHADDQAETLLLRLARGSGLSGLAAIRARSERDAVTLIRPLLGWRRADLAALVAARGWTPADDPSNRNPRFDRTQARAALTALPWLNPDRLAASTAHLAEAEAALAWAAARAFATRSEPRGDALLLDPDGLPAELRRRLLADGLRSFGVEADGPALARLLARLEAGGSGTLGAVQARGAGGRWTLKVAPARRLG</sequence>
<comment type="similarity">
    <text evidence="6">Belongs to the tRNA(Ile)-lysidine synthase family.</text>
</comment>
<dbReference type="EC" id="6.3.4.19" evidence="6"/>
<dbReference type="InterPro" id="IPR011063">
    <property type="entry name" value="TilS/TtcA_N"/>
</dbReference>
<keyword evidence="1 6" id="KW-0436">Ligase</keyword>
<dbReference type="HAMAP" id="MF_01161">
    <property type="entry name" value="tRNA_Ile_lys_synt"/>
    <property type="match status" value="1"/>
</dbReference>
<dbReference type="Gene3D" id="3.40.50.620">
    <property type="entry name" value="HUPs"/>
    <property type="match status" value="1"/>
</dbReference>
<dbReference type="NCBIfam" id="TIGR02432">
    <property type="entry name" value="lysidine_TilS_N"/>
    <property type="match status" value="1"/>
</dbReference>
<dbReference type="InterPro" id="IPR012795">
    <property type="entry name" value="tRNA_Ile_lys_synt_N"/>
</dbReference>
<dbReference type="OrthoDB" id="9807403at2"/>
<dbReference type="InterPro" id="IPR014729">
    <property type="entry name" value="Rossmann-like_a/b/a_fold"/>
</dbReference>
<proteinExistence type="inferred from homology"/>
<evidence type="ECO:0000313" key="9">
    <source>
        <dbReference type="Proteomes" id="UP000319897"/>
    </source>
</evidence>
<keyword evidence="9" id="KW-1185">Reference proteome</keyword>
<dbReference type="PANTHER" id="PTHR43033">
    <property type="entry name" value="TRNA(ILE)-LYSIDINE SYNTHASE-RELATED"/>
    <property type="match status" value="1"/>
</dbReference>
<feature type="binding site" evidence="6">
    <location>
        <begin position="30"/>
        <end position="35"/>
    </location>
    <ligand>
        <name>ATP</name>
        <dbReference type="ChEBI" id="CHEBI:30616"/>
    </ligand>
</feature>
<dbReference type="AlphaFoldDB" id="A0A501XDD9"/>
<dbReference type="GO" id="GO:0032267">
    <property type="term" value="F:tRNA(Ile)-lysidine synthase activity"/>
    <property type="evidence" value="ECO:0007669"/>
    <property type="project" value="UniProtKB-EC"/>
</dbReference>
<dbReference type="CDD" id="cd01992">
    <property type="entry name" value="TilS_N"/>
    <property type="match status" value="1"/>
</dbReference>
<comment type="function">
    <text evidence="6">Ligates lysine onto the cytidine present at position 34 of the AUA codon-specific tRNA(Ile) that contains the anticodon CAU, in an ATP-dependent manner. Cytidine is converted to lysidine, thus changing the amino acid specificity of the tRNA from methionine to isoleucine.</text>
</comment>
<evidence type="ECO:0000256" key="1">
    <source>
        <dbReference type="ARBA" id="ARBA00022598"/>
    </source>
</evidence>
<keyword evidence="6" id="KW-0963">Cytoplasm</keyword>
<gene>
    <name evidence="6 8" type="primary">tilS</name>
    <name evidence="8" type="ORF">FJQ54_15390</name>
</gene>
<evidence type="ECO:0000256" key="6">
    <source>
        <dbReference type="HAMAP-Rule" id="MF_01161"/>
    </source>
</evidence>
<comment type="domain">
    <text evidence="6">The N-terminal region contains the highly conserved SGGXDS motif, predicted to be a P-loop motif involved in ATP binding.</text>
</comment>
<dbReference type="GO" id="GO:0006400">
    <property type="term" value="P:tRNA modification"/>
    <property type="evidence" value="ECO:0007669"/>
    <property type="project" value="UniProtKB-UniRule"/>
</dbReference>
<evidence type="ECO:0000259" key="7">
    <source>
        <dbReference type="Pfam" id="PF01171"/>
    </source>
</evidence>
<dbReference type="EMBL" id="VFSU01000034">
    <property type="protein sequence ID" value="TPE58459.1"/>
    <property type="molecule type" value="Genomic_DNA"/>
</dbReference>
<protein>
    <recommendedName>
        <fullName evidence="6">tRNA(Ile)-lysidine synthase</fullName>
        <ecNumber evidence="6">6.3.4.19</ecNumber>
    </recommendedName>
    <alternativeName>
        <fullName evidence="6">tRNA(Ile)-2-lysyl-cytidine synthase</fullName>
    </alternativeName>
    <alternativeName>
        <fullName evidence="6">tRNA(Ile)-lysidine synthetase</fullName>
    </alternativeName>
</protein>
<evidence type="ECO:0000256" key="4">
    <source>
        <dbReference type="ARBA" id="ARBA00022840"/>
    </source>
</evidence>
<feature type="domain" description="tRNA(Ile)-lysidine/2-thiocytidine synthase N-terminal" evidence="7">
    <location>
        <begin position="25"/>
        <end position="199"/>
    </location>
</feature>
<dbReference type="Proteomes" id="UP000319897">
    <property type="component" value="Unassembled WGS sequence"/>
</dbReference>
<comment type="subcellular location">
    <subcellularLocation>
        <location evidence="6">Cytoplasm</location>
    </subcellularLocation>
</comment>
<evidence type="ECO:0000256" key="3">
    <source>
        <dbReference type="ARBA" id="ARBA00022741"/>
    </source>
</evidence>
<evidence type="ECO:0000313" key="8">
    <source>
        <dbReference type="EMBL" id="TPE58459.1"/>
    </source>
</evidence>